<evidence type="ECO:0000313" key="1">
    <source>
        <dbReference type="EMBL" id="KAJ8011319.1"/>
    </source>
</evidence>
<evidence type="ECO:0000313" key="2">
    <source>
        <dbReference type="Proteomes" id="UP001157502"/>
    </source>
</evidence>
<protein>
    <submittedName>
        <fullName evidence="1">Uncharacterized protein</fullName>
    </submittedName>
</protein>
<comment type="caution">
    <text evidence="1">The sequence shown here is derived from an EMBL/GenBank/DDBJ whole genome shotgun (WGS) entry which is preliminary data.</text>
</comment>
<name>A0ACC2H5R7_DALPE</name>
<dbReference type="EMBL" id="CM055732">
    <property type="protein sequence ID" value="KAJ8011319.1"/>
    <property type="molecule type" value="Genomic_DNA"/>
</dbReference>
<organism evidence="1 2">
    <name type="scientific">Dallia pectoralis</name>
    <name type="common">Alaska blackfish</name>
    <dbReference type="NCBI Taxonomy" id="75939"/>
    <lineage>
        <taxon>Eukaryota</taxon>
        <taxon>Metazoa</taxon>
        <taxon>Chordata</taxon>
        <taxon>Craniata</taxon>
        <taxon>Vertebrata</taxon>
        <taxon>Euteleostomi</taxon>
        <taxon>Actinopterygii</taxon>
        <taxon>Neopterygii</taxon>
        <taxon>Teleostei</taxon>
        <taxon>Protacanthopterygii</taxon>
        <taxon>Esociformes</taxon>
        <taxon>Umbridae</taxon>
        <taxon>Dallia</taxon>
    </lineage>
</organism>
<reference evidence="1" key="1">
    <citation type="submission" date="2021-05" db="EMBL/GenBank/DDBJ databases">
        <authorList>
            <person name="Pan Q."/>
            <person name="Jouanno E."/>
            <person name="Zahm M."/>
            <person name="Klopp C."/>
            <person name="Cabau C."/>
            <person name="Louis A."/>
            <person name="Berthelot C."/>
            <person name="Parey E."/>
            <person name="Roest Crollius H."/>
            <person name="Montfort J."/>
            <person name="Robinson-Rechavi M."/>
            <person name="Bouchez O."/>
            <person name="Lampietro C."/>
            <person name="Lopez Roques C."/>
            <person name="Donnadieu C."/>
            <person name="Postlethwait J."/>
            <person name="Bobe J."/>
            <person name="Dillon D."/>
            <person name="Chandos A."/>
            <person name="von Hippel F."/>
            <person name="Guiguen Y."/>
        </authorList>
    </citation>
    <scope>NUCLEOTIDE SEQUENCE</scope>
    <source>
        <strain evidence="1">YG-Jan2019</strain>
    </source>
</reference>
<keyword evidence="2" id="KW-1185">Reference proteome</keyword>
<proteinExistence type="predicted"/>
<accession>A0ACC2H5R7</accession>
<sequence>MAVDGFQYRALYVFTKDLEEDLDLEPGDILTVNKASLLTPDFKEGDEEHPELLGWLLGFNDRTKQRGDFPGTYVQFVGPVRMSPPSSQLCSQRPLPAAPGPESQQAVALPDLTEQFTLPETAPPALVNLVEGLEKRGLGSRALYRTPSVTNALTWSLSEELGSDMGVLASPDSDIGVLSECVLRYLRGLPSPVIPSGVIPDLRAALTAAADTGVTAEASGDRGLSLVLEGATSMPLHHRLTLTYLLTHLGRVAQCSHLNGLDPHALGQVFGPLLIRPGTEWEEEFPALLVERLLIERAMGEEVPPPALPAKPLKAKATSPPMTDTSILSDSEWYWGEISREEVNEKMKDTPDGTFMVRDASSKLEGEYTLTLR</sequence>
<dbReference type="Proteomes" id="UP001157502">
    <property type="component" value="Chromosome 5"/>
</dbReference>
<gene>
    <name evidence="1" type="ORF">DPEC_G00056910</name>
</gene>